<evidence type="ECO:0000313" key="3">
    <source>
        <dbReference type="Proteomes" id="UP000339249"/>
    </source>
</evidence>
<dbReference type="Proteomes" id="UP000339249">
    <property type="component" value="Unassembled WGS sequence"/>
</dbReference>
<gene>
    <name evidence="2" type="ORF">NCTC9185_04598</name>
</gene>
<accession>A0A4U9D9U4</accession>
<dbReference type="EMBL" id="CABDVU010000001">
    <property type="protein sequence ID" value="VTN12615.1"/>
    <property type="molecule type" value="Genomic_DNA"/>
</dbReference>
<dbReference type="Pfam" id="PF20582">
    <property type="entry name" value="UPF0758_N"/>
    <property type="match status" value="1"/>
</dbReference>
<proteinExistence type="predicted"/>
<dbReference type="AlphaFoldDB" id="A0A4U9D9U4"/>
<sequence>MLLYGIEALSDVELLALFLRTGTREQDVMTFSHDLLARFGSLYGCYRRTRCSLTRSTA</sequence>
<feature type="domain" description="UPF0758" evidence="1">
    <location>
        <begin position="1"/>
        <end position="49"/>
    </location>
</feature>
<protein>
    <submittedName>
        <fullName evidence="2">DNA repair protein RadC</fullName>
    </submittedName>
</protein>
<name>A0A4U9D9U4_RAOTE</name>
<reference evidence="2 3" key="1">
    <citation type="submission" date="2019-04" db="EMBL/GenBank/DDBJ databases">
        <authorList>
            <consortium name="Pathogen Informatics"/>
        </authorList>
    </citation>
    <scope>NUCLEOTIDE SEQUENCE [LARGE SCALE GENOMIC DNA]</scope>
    <source>
        <strain evidence="2 3">NCTC9185</strain>
    </source>
</reference>
<dbReference type="InterPro" id="IPR046778">
    <property type="entry name" value="UPF0758_N"/>
</dbReference>
<evidence type="ECO:0000313" key="2">
    <source>
        <dbReference type="EMBL" id="VTN12615.1"/>
    </source>
</evidence>
<evidence type="ECO:0000259" key="1">
    <source>
        <dbReference type="Pfam" id="PF20582"/>
    </source>
</evidence>
<organism evidence="2 3">
    <name type="scientific">Raoultella terrigena</name>
    <name type="common">Klebsiella terrigena</name>
    <dbReference type="NCBI Taxonomy" id="577"/>
    <lineage>
        <taxon>Bacteria</taxon>
        <taxon>Pseudomonadati</taxon>
        <taxon>Pseudomonadota</taxon>
        <taxon>Gammaproteobacteria</taxon>
        <taxon>Enterobacterales</taxon>
        <taxon>Enterobacteriaceae</taxon>
        <taxon>Klebsiella/Raoultella group</taxon>
        <taxon>Raoultella</taxon>
    </lineage>
</organism>